<dbReference type="GO" id="GO:0015630">
    <property type="term" value="C:microtubule cytoskeleton"/>
    <property type="evidence" value="ECO:0007669"/>
    <property type="project" value="UniProtKB-UniRule"/>
</dbReference>
<evidence type="ECO:0000256" key="8">
    <source>
        <dbReference type="ARBA" id="ARBA00023273"/>
    </source>
</evidence>
<dbReference type="PANTHER" id="PTHR19960">
    <property type="entry name" value="TEKTIN"/>
    <property type="match status" value="1"/>
</dbReference>
<dbReference type="STRING" id="6198.A0A074Z665"/>
<evidence type="ECO:0000313" key="12">
    <source>
        <dbReference type="EMBL" id="KER18725.1"/>
    </source>
</evidence>
<dbReference type="InterPro" id="IPR000435">
    <property type="entry name" value="Tektins"/>
</dbReference>
<sequence>LNRKAIYNLKKDAGDKLSAQHIDEYALSLKSTDESLPGLKSGTLIDPNLKKWPVGPHSSSFTTEEWQHFSHNTIQAGDKQLQNSQQLRSIIDGILQQIASDQKRQVEATNRALKKRITETRDAKGKLEEHLS</sequence>
<organism evidence="12 13">
    <name type="scientific">Opisthorchis viverrini</name>
    <name type="common">Southeast Asian liver fluke</name>
    <dbReference type="NCBI Taxonomy" id="6198"/>
    <lineage>
        <taxon>Eukaryota</taxon>
        <taxon>Metazoa</taxon>
        <taxon>Spiralia</taxon>
        <taxon>Lophotrochozoa</taxon>
        <taxon>Platyhelminthes</taxon>
        <taxon>Trematoda</taxon>
        <taxon>Digenea</taxon>
        <taxon>Opisthorchiida</taxon>
        <taxon>Opisthorchiata</taxon>
        <taxon>Opisthorchiidae</taxon>
        <taxon>Opisthorchis</taxon>
    </lineage>
</organism>
<dbReference type="Pfam" id="PF03148">
    <property type="entry name" value="Tektin"/>
    <property type="match status" value="1"/>
</dbReference>
<gene>
    <name evidence="12" type="ORF">T265_15865</name>
</gene>
<reference evidence="12 13" key="1">
    <citation type="submission" date="2013-11" db="EMBL/GenBank/DDBJ databases">
        <title>Opisthorchis viverrini - life in the bile duct.</title>
        <authorList>
            <person name="Young N.D."/>
            <person name="Nagarajan N."/>
            <person name="Lin S.J."/>
            <person name="Korhonen P.K."/>
            <person name="Jex A.R."/>
            <person name="Hall R.S."/>
            <person name="Safavi-Hemami H."/>
            <person name="Kaewkong W."/>
            <person name="Bertrand D."/>
            <person name="Gao S."/>
            <person name="Seet Q."/>
            <person name="Wongkham S."/>
            <person name="Teh B.T."/>
            <person name="Wongkham C."/>
            <person name="Intapan P.M."/>
            <person name="Maleewong W."/>
            <person name="Yang X."/>
            <person name="Hu M."/>
            <person name="Wang Z."/>
            <person name="Hofmann A."/>
            <person name="Sternberg P.W."/>
            <person name="Tan P."/>
            <person name="Wang J."/>
            <person name="Gasser R.B."/>
        </authorList>
    </citation>
    <scope>NUCLEOTIDE SEQUENCE [LARGE SCALE GENOMIC DNA]</scope>
</reference>
<dbReference type="PANTHER" id="PTHR19960:SF25">
    <property type="entry name" value="TEKTIN-1"/>
    <property type="match status" value="1"/>
</dbReference>
<dbReference type="GeneID" id="20330030"/>
<keyword evidence="7" id="KW-0206">Cytoskeleton</keyword>
<feature type="non-terminal residue" evidence="12">
    <location>
        <position position="132"/>
    </location>
</feature>
<keyword evidence="6 10" id="KW-0969">Cilium</keyword>
<protein>
    <recommendedName>
        <fullName evidence="10">Tektin</fullName>
    </recommendedName>
</protein>
<dbReference type="GO" id="GO:0060271">
    <property type="term" value="P:cilium assembly"/>
    <property type="evidence" value="ECO:0007669"/>
    <property type="project" value="UniProtKB-UniRule"/>
</dbReference>
<dbReference type="RefSeq" id="XP_009177528.1">
    <property type="nucleotide sequence ID" value="XM_009179264.1"/>
</dbReference>
<evidence type="ECO:0000256" key="3">
    <source>
        <dbReference type="ARBA" id="ARBA00022490"/>
    </source>
</evidence>
<dbReference type="KEGG" id="ovi:T265_15865"/>
<keyword evidence="13" id="KW-1185">Reference proteome</keyword>
<evidence type="ECO:0000313" key="13">
    <source>
        <dbReference type="Proteomes" id="UP000054324"/>
    </source>
</evidence>
<dbReference type="GO" id="GO:0005930">
    <property type="term" value="C:axoneme"/>
    <property type="evidence" value="ECO:0007669"/>
    <property type="project" value="UniProtKB-SubCell"/>
</dbReference>
<comment type="subcellular location">
    <subcellularLocation>
        <location evidence="10">Cytoplasm</location>
        <location evidence="10">Cytoskeleton</location>
        <location evidence="10">Cilium axoneme</location>
    </subcellularLocation>
    <subcellularLocation>
        <location evidence="1">Cytoplasm</location>
        <location evidence="1">Cytoskeleton</location>
        <location evidence="1">Flagellum axoneme</location>
    </subcellularLocation>
</comment>
<comment type="function">
    <text evidence="9">Microtubule inner protein (MIP) part of the dynein-decorated doublet microtubules (DMTs) in cilia and flagellar axoneme. Forms filamentous polymers in the walls of ciliary and flagellar microtubules.</text>
</comment>
<evidence type="ECO:0000256" key="7">
    <source>
        <dbReference type="ARBA" id="ARBA00023212"/>
    </source>
</evidence>
<evidence type="ECO:0000256" key="2">
    <source>
        <dbReference type="ARBA" id="ARBA00007209"/>
    </source>
</evidence>
<comment type="similarity">
    <text evidence="2 10">Belongs to the tektin family.</text>
</comment>
<keyword evidence="8 10" id="KW-0966">Cell projection</keyword>
<keyword evidence="4 10" id="KW-0282">Flagellum</keyword>
<dbReference type="Proteomes" id="UP000054324">
    <property type="component" value="Unassembled WGS sequence"/>
</dbReference>
<keyword evidence="5 11" id="KW-0175">Coiled coil</keyword>
<accession>A0A074Z665</accession>
<dbReference type="CTD" id="20330030"/>
<evidence type="ECO:0000256" key="9">
    <source>
        <dbReference type="ARBA" id="ARBA00045224"/>
    </source>
</evidence>
<dbReference type="AlphaFoldDB" id="A0A074Z665"/>
<dbReference type="InterPro" id="IPR048256">
    <property type="entry name" value="Tektin-like"/>
</dbReference>
<dbReference type="GO" id="GO:0060294">
    <property type="term" value="P:cilium movement involved in cell motility"/>
    <property type="evidence" value="ECO:0007669"/>
    <property type="project" value="UniProtKB-UniRule"/>
</dbReference>
<evidence type="ECO:0000256" key="6">
    <source>
        <dbReference type="ARBA" id="ARBA00023069"/>
    </source>
</evidence>
<evidence type="ECO:0000256" key="1">
    <source>
        <dbReference type="ARBA" id="ARBA00004611"/>
    </source>
</evidence>
<feature type="coiled-coil region" evidence="11">
    <location>
        <begin position="103"/>
        <end position="130"/>
    </location>
</feature>
<dbReference type="OrthoDB" id="10054259at2759"/>
<evidence type="ECO:0000256" key="5">
    <source>
        <dbReference type="ARBA" id="ARBA00023054"/>
    </source>
</evidence>
<dbReference type="EMBL" id="KL598330">
    <property type="protein sequence ID" value="KER18725.1"/>
    <property type="molecule type" value="Genomic_DNA"/>
</dbReference>
<dbReference type="GO" id="GO:0005634">
    <property type="term" value="C:nucleus"/>
    <property type="evidence" value="ECO:0007669"/>
    <property type="project" value="TreeGrafter"/>
</dbReference>
<evidence type="ECO:0000256" key="4">
    <source>
        <dbReference type="ARBA" id="ARBA00022846"/>
    </source>
</evidence>
<keyword evidence="3" id="KW-0963">Cytoplasm</keyword>
<proteinExistence type="inferred from homology"/>
<name>A0A074Z665_OPIVI</name>
<evidence type="ECO:0000256" key="11">
    <source>
        <dbReference type="SAM" id="Coils"/>
    </source>
</evidence>
<feature type="non-terminal residue" evidence="12">
    <location>
        <position position="1"/>
    </location>
</feature>
<evidence type="ECO:0000256" key="10">
    <source>
        <dbReference type="RuleBase" id="RU367040"/>
    </source>
</evidence>